<gene>
    <name evidence="1" type="ORF">SAMN04487818_12439</name>
</gene>
<name>A0A1H9XSL0_9PSEU</name>
<dbReference type="EMBL" id="FOGI01000024">
    <property type="protein sequence ID" value="SES49131.1"/>
    <property type="molecule type" value="Genomic_DNA"/>
</dbReference>
<evidence type="ECO:0000313" key="2">
    <source>
        <dbReference type="Proteomes" id="UP000199051"/>
    </source>
</evidence>
<proteinExistence type="predicted"/>
<dbReference type="AlphaFoldDB" id="A0A1H9XSL0"/>
<accession>A0A1H9XSL0</accession>
<reference evidence="2" key="1">
    <citation type="submission" date="2016-10" db="EMBL/GenBank/DDBJ databases">
        <authorList>
            <person name="Varghese N."/>
            <person name="Submissions S."/>
        </authorList>
    </citation>
    <scope>NUCLEOTIDE SEQUENCE [LARGE SCALE GENOMIC DNA]</scope>
    <source>
        <strain evidence="2">DSM 44260</strain>
    </source>
</reference>
<organism evidence="1 2">
    <name type="scientific">Actinokineospora terrae</name>
    <dbReference type="NCBI Taxonomy" id="155974"/>
    <lineage>
        <taxon>Bacteria</taxon>
        <taxon>Bacillati</taxon>
        <taxon>Actinomycetota</taxon>
        <taxon>Actinomycetes</taxon>
        <taxon>Pseudonocardiales</taxon>
        <taxon>Pseudonocardiaceae</taxon>
        <taxon>Actinokineospora</taxon>
    </lineage>
</organism>
<sequence length="137" mass="14669">MDAVDAAVELAATLRPLPLEYPDTVTHIAALLAGDPRNRDQVRAVVEIVIGDALADPFWETTANRWRSSLPHWVRPPWVGATVRRLAAAGVLVATGRYARSTDAKGGNGGKLQPIYALNLDPVRRPDPASVVEAAVS</sequence>
<keyword evidence="2" id="KW-1185">Reference proteome</keyword>
<evidence type="ECO:0000313" key="1">
    <source>
        <dbReference type="EMBL" id="SES49131.1"/>
    </source>
</evidence>
<dbReference type="STRING" id="155974.SAMN04487818_12439"/>
<dbReference type="Proteomes" id="UP000199051">
    <property type="component" value="Unassembled WGS sequence"/>
</dbReference>
<dbReference type="RefSeq" id="WP_092787229.1">
    <property type="nucleotide sequence ID" value="NZ_FOGI01000024.1"/>
</dbReference>
<protein>
    <submittedName>
        <fullName evidence="1">Uncharacterized protein</fullName>
    </submittedName>
</protein>